<accession>A0AA94HRG0</accession>
<evidence type="ECO:0000313" key="2">
    <source>
        <dbReference type="Proteomes" id="UP000182680"/>
    </source>
</evidence>
<dbReference type="AlphaFoldDB" id="A0AA94HRG0"/>
<evidence type="ECO:0008006" key="3">
    <source>
        <dbReference type="Google" id="ProtNLM"/>
    </source>
</evidence>
<name>A0AA94HRG0_DESDE</name>
<organism evidence="1 2">
    <name type="scientific">Desulfovibrio desulfuricans</name>
    <dbReference type="NCBI Taxonomy" id="876"/>
    <lineage>
        <taxon>Bacteria</taxon>
        <taxon>Pseudomonadati</taxon>
        <taxon>Thermodesulfobacteriota</taxon>
        <taxon>Desulfovibrionia</taxon>
        <taxon>Desulfovibrionales</taxon>
        <taxon>Desulfovibrionaceae</taxon>
        <taxon>Desulfovibrio</taxon>
    </lineage>
</organism>
<evidence type="ECO:0000313" key="1">
    <source>
        <dbReference type="EMBL" id="SFW29836.1"/>
    </source>
</evidence>
<protein>
    <recommendedName>
        <fullName evidence="3">Thioredoxin</fullName>
    </recommendedName>
</protein>
<gene>
    <name evidence="1" type="ORF">SAMN02910291_00731</name>
</gene>
<sequence length="212" mass="23600">MSFTIVAALIVFLVFIYVDARRRTAQHLQCIAEEKSSVATASGMTASVGVFYPDVRTAVVMGASEDTGACYYRVLREGKVINRSKINLANIVRVDLLLNGSPRDLPLESQQATSFLKATEIAGKGISTFSTAELRALQKAALRLVFVDGNGAEKMLEITVLRMGDERHRFKRLELLKDGIWWYAFLNSAARNARLWHDEHELAEHDGNIGQE</sequence>
<comment type="caution">
    <text evidence="1">The sequence shown here is derived from an EMBL/GenBank/DDBJ whole genome shotgun (WGS) entry which is preliminary data.</text>
</comment>
<dbReference type="RefSeq" id="WP_012623951.1">
    <property type="nucleotide sequence ID" value="NZ_FPIW01000008.1"/>
</dbReference>
<reference evidence="2" key="1">
    <citation type="submission" date="2016-11" db="EMBL/GenBank/DDBJ databases">
        <authorList>
            <person name="Jaros S."/>
            <person name="Januszkiewicz K."/>
            <person name="Wedrychowicz H."/>
        </authorList>
    </citation>
    <scope>NUCLEOTIDE SEQUENCE [LARGE SCALE GENOMIC DNA]</scope>
    <source>
        <strain evidence="2">DSM 7057</strain>
    </source>
</reference>
<proteinExistence type="predicted"/>
<dbReference type="EMBL" id="FPIW01000008">
    <property type="protein sequence ID" value="SFW29836.1"/>
    <property type="molecule type" value="Genomic_DNA"/>
</dbReference>
<dbReference type="Proteomes" id="UP000182680">
    <property type="component" value="Unassembled WGS sequence"/>
</dbReference>